<keyword evidence="2" id="KW-1185">Reference proteome</keyword>
<dbReference type="Pfam" id="PF08713">
    <property type="entry name" value="DNA_alkylation"/>
    <property type="match status" value="1"/>
</dbReference>
<dbReference type="CDD" id="cd06561">
    <property type="entry name" value="AlkD_like"/>
    <property type="match status" value="1"/>
</dbReference>
<dbReference type="Gene3D" id="1.25.10.90">
    <property type="match status" value="1"/>
</dbReference>
<protein>
    <submittedName>
        <fullName evidence="1">DNA alkylation repair protein</fullName>
    </submittedName>
</protein>
<sequence length="266" mass="30323">MKQSSHTAGNRGRQRVTADEIIATMEDMTDEKQREVLCRFFKTAPGQYGEGDKFLGIRVPATRMIVKEARLCVAPDQIARLLASPWHEIRLAGFLLLAEEMSAALPRRGVDTPSLAAKRGKIARFYLAHASRANNWDLVDLSAPYIIGRWLLYPDADGKLPDRGILDTLASHSDLWHQRIGIVATLALIRQGQTADTLRIATRLLDHRHDLIHKATGWMLREVGKKDPGCLLEYLESHFRDMPRTALRYAIERLPEPQRLYWLKRQ</sequence>
<dbReference type="EMBL" id="PUBV01000009">
    <property type="protein sequence ID" value="PWB07942.1"/>
    <property type="molecule type" value="Genomic_DNA"/>
</dbReference>
<evidence type="ECO:0000313" key="1">
    <source>
        <dbReference type="EMBL" id="PWB07942.1"/>
    </source>
</evidence>
<proteinExistence type="predicted"/>
<dbReference type="PANTHER" id="PTHR34070">
    <property type="entry name" value="ARMADILLO-TYPE FOLD"/>
    <property type="match status" value="1"/>
</dbReference>
<reference evidence="2" key="1">
    <citation type="submission" date="2018-02" db="EMBL/GenBank/DDBJ databases">
        <authorList>
            <person name="Clavel T."/>
            <person name="Strowig T."/>
        </authorList>
    </citation>
    <scope>NUCLEOTIDE SEQUENCE [LARGE SCALE GENOMIC DNA]</scope>
    <source>
        <strain evidence="2">DSM 100764</strain>
    </source>
</reference>
<dbReference type="InterPro" id="IPR014825">
    <property type="entry name" value="DNA_alkylation"/>
</dbReference>
<dbReference type="SUPFAM" id="SSF48371">
    <property type="entry name" value="ARM repeat"/>
    <property type="match status" value="1"/>
</dbReference>
<dbReference type="InterPro" id="IPR016024">
    <property type="entry name" value="ARM-type_fold"/>
</dbReference>
<organism evidence="1 2">
    <name type="scientific">Paramuribaculum intestinale</name>
    <dbReference type="NCBI Taxonomy" id="2094151"/>
    <lineage>
        <taxon>Bacteria</taxon>
        <taxon>Pseudomonadati</taxon>
        <taxon>Bacteroidota</taxon>
        <taxon>Bacteroidia</taxon>
        <taxon>Bacteroidales</taxon>
        <taxon>Muribaculaceae</taxon>
        <taxon>Paramuribaculum</taxon>
    </lineage>
</organism>
<accession>A0A2V1IYA4</accession>
<evidence type="ECO:0000313" key="2">
    <source>
        <dbReference type="Proteomes" id="UP000244925"/>
    </source>
</evidence>
<gene>
    <name evidence="1" type="ORF">C5O25_05905</name>
</gene>
<name>A0A2V1IYA4_9BACT</name>
<comment type="caution">
    <text evidence="1">The sequence shown here is derived from an EMBL/GenBank/DDBJ whole genome shotgun (WGS) entry which is preliminary data.</text>
</comment>
<dbReference type="PANTHER" id="PTHR34070:SF1">
    <property type="entry name" value="DNA ALKYLATION REPAIR PROTEIN"/>
    <property type="match status" value="1"/>
</dbReference>
<dbReference type="AlphaFoldDB" id="A0A2V1IYA4"/>
<dbReference type="Proteomes" id="UP000244925">
    <property type="component" value="Unassembled WGS sequence"/>
</dbReference>